<reference evidence="2" key="1">
    <citation type="submission" date="2019-09" db="EMBL/GenBank/DDBJ databases">
        <title>Mumia zhuanghuii sp. nov. isolated from the intestinal contents of plateau pika (Ochotona curzoniae) in the Qinghai-Tibet plateau of China.</title>
        <authorList>
            <person name="Tian Z."/>
        </authorList>
    </citation>
    <scope>NUCLEOTIDE SEQUENCE [LARGE SCALE GENOMIC DNA]</scope>
    <source>
        <strain evidence="2">DSM 25564</strain>
    </source>
</reference>
<gene>
    <name evidence="1" type="ORF">F6B42_13285</name>
</gene>
<dbReference type="SUPFAM" id="SSF52113">
    <property type="entry name" value="BRCT domain"/>
    <property type="match status" value="1"/>
</dbReference>
<dbReference type="EMBL" id="VYRZ01000003">
    <property type="protein sequence ID" value="KAA9085430.1"/>
    <property type="molecule type" value="Genomic_DNA"/>
</dbReference>
<keyword evidence="2" id="KW-1185">Reference proteome</keyword>
<accession>A0A5J5IRZ5</accession>
<name>A0A5J5IRZ5_9MICO</name>
<sequence length="107" mass="11769">MTRGFAVIDLETTGLLLQKHDRIVEVAIGDTVVITGETRRERAAWFEMLSQRQFAPKDSLVKKAKVLVAADPDSMSGKARQARAWGIPIINEAGLERLLGLPASGRR</sequence>
<dbReference type="RefSeq" id="WP_150420152.1">
    <property type="nucleotide sequence ID" value="NZ_VYRZ01000003.1"/>
</dbReference>
<proteinExistence type="predicted"/>
<evidence type="ECO:0000313" key="2">
    <source>
        <dbReference type="Proteomes" id="UP000327039"/>
    </source>
</evidence>
<dbReference type="Gene3D" id="3.40.50.10190">
    <property type="entry name" value="BRCT domain"/>
    <property type="match status" value="1"/>
</dbReference>
<dbReference type="Proteomes" id="UP000327039">
    <property type="component" value="Unassembled WGS sequence"/>
</dbReference>
<dbReference type="InterPro" id="IPR012337">
    <property type="entry name" value="RNaseH-like_sf"/>
</dbReference>
<evidence type="ECO:0000313" key="1">
    <source>
        <dbReference type="EMBL" id="KAA9085430.1"/>
    </source>
</evidence>
<dbReference type="SUPFAM" id="SSF53098">
    <property type="entry name" value="Ribonuclease H-like"/>
    <property type="match status" value="1"/>
</dbReference>
<dbReference type="OrthoDB" id="190275at2"/>
<organism evidence="1 2">
    <name type="scientific">Microbacterium radiodurans</name>
    <dbReference type="NCBI Taxonomy" id="661398"/>
    <lineage>
        <taxon>Bacteria</taxon>
        <taxon>Bacillati</taxon>
        <taxon>Actinomycetota</taxon>
        <taxon>Actinomycetes</taxon>
        <taxon>Micrococcales</taxon>
        <taxon>Microbacteriaceae</taxon>
        <taxon>Microbacterium</taxon>
    </lineage>
</organism>
<evidence type="ECO:0008006" key="3">
    <source>
        <dbReference type="Google" id="ProtNLM"/>
    </source>
</evidence>
<dbReference type="AlphaFoldDB" id="A0A5J5IRZ5"/>
<comment type="caution">
    <text evidence="1">The sequence shown here is derived from an EMBL/GenBank/DDBJ whole genome shotgun (WGS) entry which is preliminary data.</text>
</comment>
<protein>
    <recommendedName>
        <fullName evidence="3">BRCT domain-containing protein</fullName>
    </recommendedName>
</protein>
<dbReference type="InterPro" id="IPR036420">
    <property type="entry name" value="BRCT_dom_sf"/>
</dbReference>